<feature type="binding site" evidence="7">
    <location>
        <begin position="81"/>
        <end position="82"/>
    </location>
    <ligand>
        <name>substrate</name>
    </ligand>
</feature>
<dbReference type="EMBL" id="PEIB01000017">
    <property type="protein sequence ID" value="RXJ72674.1"/>
    <property type="molecule type" value="Genomic_DNA"/>
</dbReference>
<dbReference type="InterPro" id="IPR004391">
    <property type="entry name" value="Glu_race"/>
</dbReference>
<dbReference type="RefSeq" id="WP_129122898.1">
    <property type="nucleotide sequence ID" value="NZ_PEIB01000017.1"/>
</dbReference>
<comment type="pathway">
    <text evidence="7">Cell wall biogenesis; peptidoglycan biosynthesis.</text>
</comment>
<evidence type="ECO:0000256" key="2">
    <source>
        <dbReference type="ARBA" id="ARBA00013090"/>
    </source>
</evidence>
<dbReference type="InterPro" id="IPR015942">
    <property type="entry name" value="Asp/Glu/hydantoin_racemase"/>
</dbReference>
<proteinExistence type="inferred from homology"/>
<dbReference type="GO" id="GO:0008360">
    <property type="term" value="P:regulation of cell shape"/>
    <property type="evidence" value="ECO:0007669"/>
    <property type="project" value="UniProtKB-KW"/>
</dbReference>
<dbReference type="PROSITE" id="PS00924">
    <property type="entry name" value="ASP_GLU_RACEMASE_2"/>
    <property type="match status" value="1"/>
</dbReference>
<evidence type="ECO:0000256" key="1">
    <source>
        <dbReference type="ARBA" id="ARBA00001602"/>
    </source>
</evidence>
<dbReference type="PROSITE" id="PS00923">
    <property type="entry name" value="ASP_GLU_RACEMASE_1"/>
    <property type="match status" value="1"/>
</dbReference>
<dbReference type="UniPathway" id="UPA00219"/>
<dbReference type="HAMAP" id="MF_00258">
    <property type="entry name" value="Glu_racemase"/>
    <property type="match status" value="1"/>
</dbReference>
<gene>
    <name evidence="7" type="primary">murI</name>
    <name evidence="8" type="ORF">CS022_14660</name>
</gene>
<keyword evidence="4 7" id="KW-0573">Peptidoglycan synthesis</keyword>
<feature type="binding site" evidence="7">
    <location>
        <begin position="16"/>
        <end position="17"/>
    </location>
    <ligand>
        <name>substrate</name>
    </ligand>
</feature>
<keyword evidence="6 7" id="KW-0961">Cell wall biogenesis/degradation</keyword>
<keyword evidence="9" id="KW-1185">Reference proteome</keyword>
<dbReference type="GO" id="GO:0071555">
    <property type="term" value="P:cell wall organization"/>
    <property type="evidence" value="ECO:0007669"/>
    <property type="project" value="UniProtKB-KW"/>
</dbReference>
<dbReference type="InterPro" id="IPR001920">
    <property type="entry name" value="Asp/Glu_race"/>
</dbReference>
<dbReference type="Proteomes" id="UP000290287">
    <property type="component" value="Unassembled WGS sequence"/>
</dbReference>
<accession>A0A4Q0YRE8</accession>
<evidence type="ECO:0000256" key="4">
    <source>
        <dbReference type="ARBA" id="ARBA00022984"/>
    </source>
</evidence>
<keyword evidence="3 7" id="KW-0133">Cell shape</keyword>
<dbReference type="PANTHER" id="PTHR21198">
    <property type="entry name" value="GLUTAMATE RACEMASE"/>
    <property type="match status" value="1"/>
</dbReference>
<sequence length="275" mass="30215">MNLGEVSLVGSILVFDSGFGGLSVLEAVKELLPEKRYIYTFDNEAFPYGELSDDTLIDRVNRIILALCETHSISIVIIACNTASTLVLPSLRAKLDIPIVGVVPAIKPAAGLSVKKAIGLLATPATVNREYTLALVNEFANDCEVVLVGSTDLVKIAEEKIQGKIVDKEKLERIMQPFKDKVDCIVLGCTHFPLLREEINEVLGKGYKVIDSGEAIANRTMQLLSERKKKGDIENTASLNEPNIAYYSAKNSDVEKLNKELAPFGFTEIRRVPFF</sequence>
<comment type="similarity">
    <text evidence="7">Belongs to the aspartate/glutamate racemases family.</text>
</comment>
<feature type="binding site" evidence="7">
    <location>
        <begin position="190"/>
        <end position="191"/>
    </location>
    <ligand>
        <name>substrate</name>
    </ligand>
</feature>
<organism evidence="8 9">
    <name type="scientific">Veronia nyctiphanis</name>
    <dbReference type="NCBI Taxonomy" id="1278244"/>
    <lineage>
        <taxon>Bacteria</taxon>
        <taxon>Pseudomonadati</taxon>
        <taxon>Pseudomonadota</taxon>
        <taxon>Gammaproteobacteria</taxon>
        <taxon>Vibrionales</taxon>
        <taxon>Vibrionaceae</taxon>
        <taxon>Veronia</taxon>
    </lineage>
</organism>
<dbReference type="NCBIfam" id="TIGR00067">
    <property type="entry name" value="glut_race"/>
    <property type="match status" value="1"/>
</dbReference>
<dbReference type="GO" id="GO:0008881">
    <property type="term" value="F:glutamate racemase activity"/>
    <property type="evidence" value="ECO:0007669"/>
    <property type="project" value="UniProtKB-UniRule"/>
</dbReference>
<dbReference type="InterPro" id="IPR018187">
    <property type="entry name" value="Asp/Glu_racemase_AS_1"/>
</dbReference>
<dbReference type="FunFam" id="3.40.50.1860:FF:000001">
    <property type="entry name" value="Glutamate racemase"/>
    <property type="match status" value="1"/>
</dbReference>
<dbReference type="Gene3D" id="3.40.50.1860">
    <property type="match status" value="2"/>
</dbReference>
<feature type="binding site" evidence="7">
    <location>
        <begin position="48"/>
        <end position="49"/>
    </location>
    <ligand>
        <name>substrate</name>
    </ligand>
</feature>
<dbReference type="PANTHER" id="PTHR21198:SF2">
    <property type="entry name" value="GLUTAMATE RACEMASE"/>
    <property type="match status" value="1"/>
</dbReference>
<dbReference type="InterPro" id="IPR033134">
    <property type="entry name" value="Asp/Glu_racemase_AS_2"/>
</dbReference>
<evidence type="ECO:0000256" key="7">
    <source>
        <dbReference type="HAMAP-Rule" id="MF_00258"/>
    </source>
</evidence>
<dbReference type="AlphaFoldDB" id="A0A4Q0YRE8"/>
<keyword evidence="5 7" id="KW-0413">Isomerase</keyword>
<name>A0A4Q0YRE8_9GAMM</name>
<evidence type="ECO:0000256" key="5">
    <source>
        <dbReference type="ARBA" id="ARBA00023235"/>
    </source>
</evidence>
<comment type="caution">
    <text evidence="8">The sequence shown here is derived from an EMBL/GenBank/DDBJ whole genome shotgun (WGS) entry which is preliminary data.</text>
</comment>
<evidence type="ECO:0000313" key="8">
    <source>
        <dbReference type="EMBL" id="RXJ72674.1"/>
    </source>
</evidence>
<protein>
    <recommendedName>
        <fullName evidence="2 7">Glutamate racemase</fullName>
        <ecNumber evidence="2 7">5.1.1.3</ecNumber>
    </recommendedName>
</protein>
<dbReference type="GO" id="GO:0009252">
    <property type="term" value="P:peptidoglycan biosynthetic process"/>
    <property type="evidence" value="ECO:0007669"/>
    <property type="project" value="UniProtKB-UniRule"/>
</dbReference>
<evidence type="ECO:0000256" key="3">
    <source>
        <dbReference type="ARBA" id="ARBA00022960"/>
    </source>
</evidence>
<dbReference type="SUPFAM" id="SSF53681">
    <property type="entry name" value="Aspartate/glutamate racemase"/>
    <property type="match status" value="2"/>
</dbReference>
<comment type="catalytic activity">
    <reaction evidence="1 7">
        <text>L-glutamate = D-glutamate</text>
        <dbReference type="Rhea" id="RHEA:12813"/>
        <dbReference type="ChEBI" id="CHEBI:29985"/>
        <dbReference type="ChEBI" id="CHEBI:29986"/>
        <dbReference type="EC" id="5.1.1.3"/>
    </reaction>
</comment>
<evidence type="ECO:0000313" key="9">
    <source>
        <dbReference type="Proteomes" id="UP000290287"/>
    </source>
</evidence>
<reference evidence="8 9" key="1">
    <citation type="submission" date="2017-10" db="EMBL/GenBank/DDBJ databases">
        <title>Nyctiphanis sp. nov., isolated from the stomach of the euphausiid Nyctiphanes simplex (Hansen, 1911) in the Gulf of California.</title>
        <authorList>
            <person name="Gomez-Gil B."/>
            <person name="Aguilar-Mendez M."/>
            <person name="Lopez-Cortes A."/>
            <person name="Gomez-Gutierrez J."/>
            <person name="Roque A."/>
            <person name="Lang E."/>
            <person name="Gonzalez-Castillo A."/>
        </authorList>
    </citation>
    <scope>NUCLEOTIDE SEQUENCE [LARGE SCALE GENOMIC DNA]</scope>
    <source>
        <strain evidence="8 9">CAIM 600</strain>
    </source>
</reference>
<feature type="active site" description="Proton donor/acceptor" evidence="7">
    <location>
        <position position="80"/>
    </location>
</feature>
<evidence type="ECO:0000256" key="6">
    <source>
        <dbReference type="ARBA" id="ARBA00023316"/>
    </source>
</evidence>
<feature type="active site" description="Proton donor/acceptor" evidence="7">
    <location>
        <position position="189"/>
    </location>
</feature>
<dbReference type="OrthoDB" id="9801055at2"/>
<dbReference type="EC" id="5.1.1.3" evidence="2 7"/>
<dbReference type="Pfam" id="PF01177">
    <property type="entry name" value="Asp_Glu_race"/>
    <property type="match status" value="1"/>
</dbReference>
<comment type="function">
    <text evidence="7">Provides the (R)-glutamate required for cell wall biosynthesis.</text>
</comment>